<evidence type="ECO:0000256" key="1">
    <source>
        <dbReference type="SAM" id="MobiDB-lite"/>
    </source>
</evidence>
<organism evidence="2 3">
    <name type="scientific">Natronoglycomyces albus</name>
    <dbReference type="NCBI Taxonomy" id="2811108"/>
    <lineage>
        <taxon>Bacteria</taxon>
        <taxon>Bacillati</taxon>
        <taxon>Actinomycetota</taxon>
        <taxon>Actinomycetes</taxon>
        <taxon>Glycomycetales</taxon>
        <taxon>Glycomycetaceae</taxon>
        <taxon>Natronoglycomyces</taxon>
    </lineage>
</organism>
<dbReference type="KEGG" id="nav:JQS30_03205"/>
<dbReference type="Proteomes" id="UP000662939">
    <property type="component" value="Chromosome"/>
</dbReference>
<dbReference type="RefSeq" id="WP_213171959.1">
    <property type="nucleotide sequence ID" value="NZ_CP070496.1"/>
</dbReference>
<dbReference type="EMBL" id="CP070496">
    <property type="protein sequence ID" value="QSB05948.1"/>
    <property type="molecule type" value="Genomic_DNA"/>
</dbReference>
<evidence type="ECO:0000313" key="3">
    <source>
        <dbReference type="Proteomes" id="UP000662939"/>
    </source>
</evidence>
<feature type="compositionally biased region" description="Polar residues" evidence="1">
    <location>
        <begin position="9"/>
        <end position="21"/>
    </location>
</feature>
<sequence length="114" mass="12971">MRPRIPLTRSANGTTLASKGRTSGLETWGASVQAGKYYGRFLNESSYYYLYGSTRGDSIEIMRTQSRDEKPIGRAYLTPKGGWWIQWYVFGPAAEGLTRFRANFLAHLEENHDL</sequence>
<reference evidence="2" key="1">
    <citation type="submission" date="2021-02" db="EMBL/GenBank/DDBJ databases">
        <title>Natronoglycomyces albus gen. nov., sp. nov, a haloalkaliphilic actinobacterium from a soda solonchak soil.</title>
        <authorList>
            <person name="Sorokin D.Y."/>
            <person name="Khijniak T.V."/>
            <person name="Zakharycheva A.P."/>
            <person name="Boueva O.V."/>
            <person name="Ariskina E.V."/>
            <person name="Hahnke R.L."/>
            <person name="Bunk B."/>
            <person name="Sproer C."/>
            <person name="Schumann P."/>
            <person name="Evtushenko L.I."/>
            <person name="Kublanov I.V."/>
        </authorList>
    </citation>
    <scope>NUCLEOTIDE SEQUENCE</scope>
    <source>
        <strain evidence="2">DSM 106290</strain>
    </source>
</reference>
<evidence type="ECO:0000313" key="2">
    <source>
        <dbReference type="EMBL" id="QSB05948.1"/>
    </source>
</evidence>
<gene>
    <name evidence="2" type="ORF">JQS30_03205</name>
</gene>
<proteinExistence type="predicted"/>
<dbReference type="AlphaFoldDB" id="A0A895XWE1"/>
<accession>A0A895XWE1</accession>
<keyword evidence="3" id="KW-1185">Reference proteome</keyword>
<protein>
    <submittedName>
        <fullName evidence="2">Uncharacterized protein</fullName>
    </submittedName>
</protein>
<name>A0A895XWE1_9ACTN</name>
<feature type="region of interest" description="Disordered" evidence="1">
    <location>
        <begin position="1"/>
        <end position="21"/>
    </location>
</feature>